<dbReference type="Pfam" id="PF03542">
    <property type="entry name" value="Tuberin"/>
    <property type="match status" value="1"/>
</dbReference>
<name>A0A443SU28_9ACAR</name>
<comment type="caution">
    <text evidence="4">The sequence shown here is derived from an EMBL/GenBank/DDBJ whole genome shotgun (WGS) entry which is preliminary data.</text>
</comment>
<dbReference type="PRINTS" id="PR01431">
    <property type="entry name" value="TUBERIN"/>
</dbReference>
<dbReference type="OrthoDB" id="5797019at2759"/>
<reference evidence="4 5" key="1">
    <citation type="journal article" date="2018" name="Gigascience">
        <title>Genomes of trombidid mites reveal novel predicted allergens and laterally-transferred genes associated with secondary metabolism.</title>
        <authorList>
            <person name="Dong X."/>
            <person name="Chaisiri K."/>
            <person name="Xia D."/>
            <person name="Armstrong S.D."/>
            <person name="Fang Y."/>
            <person name="Donnelly M.J."/>
            <person name="Kadowaki T."/>
            <person name="McGarry J.W."/>
            <person name="Darby A.C."/>
            <person name="Makepeace B.L."/>
        </authorList>
    </citation>
    <scope>NUCLEOTIDE SEQUENCE [LARGE SCALE GENOMIC DNA]</scope>
    <source>
        <strain evidence="4">UoL-UT</strain>
    </source>
</reference>
<dbReference type="Pfam" id="PF02145">
    <property type="entry name" value="Rap_GAP"/>
    <property type="match status" value="1"/>
</dbReference>
<dbReference type="EMBL" id="NCKV01000297">
    <property type="protein sequence ID" value="RWS31019.1"/>
    <property type="molecule type" value="Genomic_DNA"/>
</dbReference>
<dbReference type="GO" id="GO:0051898">
    <property type="term" value="P:negative regulation of phosphatidylinositol 3-kinase/protein kinase B signal transduction"/>
    <property type="evidence" value="ECO:0007669"/>
    <property type="project" value="TreeGrafter"/>
</dbReference>
<dbReference type="SUPFAM" id="SSF111347">
    <property type="entry name" value="Rap/Ran-GAP"/>
    <property type="match status" value="1"/>
</dbReference>
<evidence type="ECO:0000256" key="2">
    <source>
        <dbReference type="SAM" id="MobiDB-lite"/>
    </source>
</evidence>
<evidence type="ECO:0000313" key="5">
    <source>
        <dbReference type="Proteomes" id="UP000288716"/>
    </source>
</evidence>
<feature type="compositionally biased region" description="Basic and acidic residues" evidence="2">
    <location>
        <begin position="1114"/>
        <end position="1130"/>
    </location>
</feature>
<feature type="compositionally biased region" description="Low complexity" evidence="2">
    <location>
        <begin position="803"/>
        <end position="818"/>
    </location>
</feature>
<proteinExistence type="predicted"/>
<feature type="region of interest" description="Disordered" evidence="2">
    <location>
        <begin position="964"/>
        <end position="997"/>
    </location>
</feature>
<evidence type="ECO:0000256" key="1">
    <source>
        <dbReference type="ARBA" id="ARBA00022468"/>
    </source>
</evidence>
<dbReference type="PANTHER" id="PTHR10063">
    <property type="entry name" value="TUBERIN"/>
    <property type="match status" value="1"/>
</dbReference>
<organism evidence="4 5">
    <name type="scientific">Leptotrombidium deliense</name>
    <dbReference type="NCBI Taxonomy" id="299467"/>
    <lineage>
        <taxon>Eukaryota</taxon>
        <taxon>Metazoa</taxon>
        <taxon>Ecdysozoa</taxon>
        <taxon>Arthropoda</taxon>
        <taxon>Chelicerata</taxon>
        <taxon>Arachnida</taxon>
        <taxon>Acari</taxon>
        <taxon>Acariformes</taxon>
        <taxon>Trombidiformes</taxon>
        <taxon>Prostigmata</taxon>
        <taxon>Anystina</taxon>
        <taxon>Parasitengona</taxon>
        <taxon>Trombiculoidea</taxon>
        <taxon>Trombiculidae</taxon>
        <taxon>Leptotrombidium</taxon>
    </lineage>
</organism>
<feature type="region of interest" description="Disordered" evidence="2">
    <location>
        <begin position="764"/>
        <end position="818"/>
    </location>
</feature>
<dbReference type="InterPro" id="IPR003913">
    <property type="entry name" value="Tuberin"/>
</dbReference>
<feature type="compositionally biased region" description="Polar residues" evidence="2">
    <location>
        <begin position="1098"/>
        <end position="1113"/>
    </location>
</feature>
<dbReference type="GO" id="GO:0046627">
    <property type="term" value="P:negative regulation of insulin receptor signaling pathway"/>
    <property type="evidence" value="ECO:0007669"/>
    <property type="project" value="TreeGrafter"/>
</dbReference>
<dbReference type="GO" id="GO:0033596">
    <property type="term" value="C:TSC1-TSC2 complex"/>
    <property type="evidence" value="ECO:0007669"/>
    <property type="project" value="InterPro"/>
</dbReference>
<feature type="compositionally biased region" description="Basic and acidic residues" evidence="2">
    <location>
        <begin position="765"/>
        <end position="774"/>
    </location>
</feature>
<dbReference type="VEuPathDB" id="VectorBase:LDEU001021"/>
<dbReference type="GO" id="GO:0032007">
    <property type="term" value="P:negative regulation of TOR signaling"/>
    <property type="evidence" value="ECO:0007669"/>
    <property type="project" value="InterPro"/>
</dbReference>
<dbReference type="Proteomes" id="UP000288716">
    <property type="component" value="Unassembled WGS sequence"/>
</dbReference>
<dbReference type="InterPro" id="IPR000331">
    <property type="entry name" value="Rap/Ran_GAP_dom"/>
</dbReference>
<dbReference type="GO" id="GO:0051056">
    <property type="term" value="P:regulation of small GTPase mediated signal transduction"/>
    <property type="evidence" value="ECO:0007669"/>
    <property type="project" value="InterPro"/>
</dbReference>
<feature type="domain" description="Rap-GAP" evidence="3">
    <location>
        <begin position="1320"/>
        <end position="1567"/>
    </location>
</feature>
<dbReference type="GO" id="GO:0030178">
    <property type="term" value="P:negative regulation of Wnt signaling pathway"/>
    <property type="evidence" value="ECO:0007669"/>
    <property type="project" value="TreeGrafter"/>
</dbReference>
<dbReference type="FunFam" id="3.40.50.11210:FF:000001">
    <property type="entry name" value="Ral GTPase-activating protein subunit alpha-1 isoform 1"/>
    <property type="match status" value="1"/>
</dbReference>
<accession>A0A443SU28</accession>
<feature type="region of interest" description="Disordered" evidence="2">
    <location>
        <begin position="1201"/>
        <end position="1225"/>
    </location>
</feature>
<protein>
    <recommendedName>
        <fullName evidence="3">Rap-GAP domain-containing protein</fullName>
    </recommendedName>
</protein>
<dbReference type="InterPro" id="IPR027107">
    <property type="entry name" value="Tuberin/Ral-act_asu"/>
</dbReference>
<dbReference type="Gene3D" id="3.40.50.11210">
    <property type="entry name" value="Rap/Ran-GAP"/>
    <property type="match status" value="1"/>
</dbReference>
<keyword evidence="5" id="KW-1185">Reference proteome</keyword>
<dbReference type="InterPro" id="IPR035974">
    <property type="entry name" value="Rap/Ran-GAP_sf"/>
</dbReference>
<gene>
    <name evidence="4" type="ORF">B4U80_07926</name>
</gene>
<dbReference type="GO" id="GO:0005634">
    <property type="term" value="C:nucleus"/>
    <property type="evidence" value="ECO:0007669"/>
    <property type="project" value="InterPro"/>
</dbReference>
<dbReference type="PANTHER" id="PTHR10063:SF0">
    <property type="entry name" value="TUBERIN"/>
    <property type="match status" value="1"/>
</dbReference>
<dbReference type="STRING" id="299467.A0A443SU28"/>
<dbReference type="InterPro" id="IPR018515">
    <property type="entry name" value="Tuberin-type_domain"/>
</dbReference>
<evidence type="ECO:0000313" key="4">
    <source>
        <dbReference type="EMBL" id="RWS31019.1"/>
    </source>
</evidence>
<keyword evidence="1" id="KW-0343">GTPase activation</keyword>
<dbReference type="PROSITE" id="PS50085">
    <property type="entry name" value="RAPGAP"/>
    <property type="match status" value="1"/>
</dbReference>
<sequence>MGGQQCKESNPGCKYQSRCQQLDNSRSDLTTSLEHSSDAIQFRDDLSFESQQSSQQQSSNEENVDPYSELKSLRFTVEKIVQTCNNRGNILGLKHRHDLILTRFLEEIESRQPLVALEIVIALSKLIQIRGLFHTTWEYILEICWFIVNNFNMSIPVCDSDMQIPGNLFPKQFHDLLSEIERICDLNLLTANVKCKLFNVIEKCWLHRPEESVNRLIEYRSESIVPFNETWTRELSELLDKYLNAERRTSIRKKSLFVLSNVLTRNVACNPKIQKEENQNHLQPFEETLVDNVVLQYMKDIDQDYDEDIRVFAVQILIEITLYCSNPRRSSAVLDLVKKVVERPLHKKNSTSSESDEDYGNDEQGLNDIVTAVNGLVKIFYKKLFISPSSSAATSYKLLINHLTAHYERGLNGDITSIIRKKIIELLLSLRANDLQQIGVICNPTDASVKFSTQVKCSQNDCDTSLNESNSGSHQTSGNATPLNTSLTDSASPVTLLSFTRLFNCLTLALKAEKDWTIFKYIMENLPLFLQNKSALYSIETPQIVKSLCETCISLVSKRLLKLLTYINDRSKNYASFYKGIPASLTKSEFHGLVYPSLVSMIAYNDVMDTPLKKKLVMCLEHGFTSQANICIHALMLCASEMQDIMFKHMADVVLSLSKISATVNLAIPILEFLSHLTLRPTLYSNFIQDQFMSIFAIVLPYTNPFKFNDYTVTMAHKVIAMWFLQCRPPLRRHLVEFIIKLNYTELMYVSLQGLQANVMQPLEENAKEDDRKRSSSLNMNDKRSTDTNRLPGTPRIPPMSPLPLSVDLPSSPSASQHSSASVFSFNSVDNQHQHHLTAIANANKQHSRNQINESFHKELIESCMDFLSKYTFSNCSAVPPKHSITDFILDRKQSCSWLVGQKAITITTSGCNQRVSGDGLCEECNRLCKSVDHIVGGSTNDEVAHYMDSGPQNQPHLFRSESDSHANIPVENNSPIGRKRHQSEYQQSTQVNHKPASRAFDDSTLRMNSVSSMSLFRDYYCSCWCQGWAEVLIRSPSGNTSWIQRIQNRLNVPSTSTNTSLADLTVVFTQKEMYRERKPNIDSLRELRKSGNFDMRSYSTPPSVFKRSSSSPEMEKSDNFDSIGDKEQESLNESPENCKRSDFDSPFEETNMSHGDPPSIISFVRSPSSGSMSPAKPSVNKTLERKNSFSKAILKLDLTSTPNSTNSLDSNSQSISPMKPSSPNIACKTPQKASKLDNIPEQGHGGHRERVHTISVMSPASKGSFVRRPQISQRNNATIARSSGLSPAFVFLQYFYNTSLNESDRPVLLPNDDIIQKSFRVLDLILPYETHRIGVVNIADGQAGDPAAILSNQSGSVRYTNFLKGLANLINLANVKDDEMYLGGLATDGSDGQFAYYWEDSLTQVMFHVATLMPNKKGDPQRHAKKAHVGNDYVVIVYNDSCEHFKLNTLKGRGQFTYVCIVITPGDYQTNVVTVQTIPEMADLIGYRYPVMLSDASLSQFVRQLSIQANVSNKTIKSVLMRYFMAQLASIVYRWRIDNPQSPYASNLVERLRKIKQLRQKALNFTNSSDFCSSNSPFKPTHSEFAADNDRHGAYHSFPDDFTNYV</sequence>
<dbReference type="GO" id="GO:0005096">
    <property type="term" value="F:GTPase activator activity"/>
    <property type="evidence" value="ECO:0007669"/>
    <property type="project" value="UniProtKB-KW"/>
</dbReference>
<feature type="region of interest" description="Disordered" evidence="2">
    <location>
        <begin position="1093"/>
        <end position="1160"/>
    </location>
</feature>
<dbReference type="GO" id="GO:0051726">
    <property type="term" value="P:regulation of cell cycle"/>
    <property type="evidence" value="ECO:0007669"/>
    <property type="project" value="TreeGrafter"/>
</dbReference>
<evidence type="ECO:0000259" key="3">
    <source>
        <dbReference type="PROSITE" id="PS50085"/>
    </source>
</evidence>